<keyword evidence="3" id="KW-1185">Reference proteome</keyword>
<dbReference type="Pfam" id="PF12973">
    <property type="entry name" value="Cupin_7"/>
    <property type="match status" value="1"/>
</dbReference>
<organism evidence="2 3">
    <name type="scientific">Oricola cellulosilytica</name>
    <dbReference type="NCBI Taxonomy" id="1429082"/>
    <lineage>
        <taxon>Bacteria</taxon>
        <taxon>Pseudomonadati</taxon>
        <taxon>Pseudomonadota</taxon>
        <taxon>Alphaproteobacteria</taxon>
        <taxon>Hyphomicrobiales</taxon>
        <taxon>Ahrensiaceae</taxon>
        <taxon>Oricola</taxon>
    </lineage>
</organism>
<proteinExistence type="predicted"/>
<dbReference type="InterPro" id="IPR011051">
    <property type="entry name" value="RmlC_Cupin_sf"/>
</dbReference>
<dbReference type="NCBIfam" id="TIGR02451">
    <property type="entry name" value="anti_sig_ChrR"/>
    <property type="match status" value="1"/>
</dbReference>
<dbReference type="AlphaFoldDB" id="A0A4V2MND3"/>
<reference evidence="2 3" key="1">
    <citation type="journal article" date="2015" name="Antonie Van Leeuwenhoek">
        <title>Oricola cellulosilytica gen. nov., sp. nov., a cellulose-degrading bacterium of the family Phyllobacteriaceae isolated from surface seashore water, and emended descriptions of Mesorhizobium loti and Phyllobacterium myrsinacearum.</title>
        <authorList>
            <person name="Hameed A."/>
            <person name="Shahina M."/>
            <person name="Lai W.A."/>
            <person name="Lin S.Y."/>
            <person name="Young L.S."/>
            <person name="Liu Y.C."/>
            <person name="Hsu Y.H."/>
            <person name="Young C.C."/>
        </authorList>
    </citation>
    <scope>NUCLEOTIDE SEQUENCE [LARGE SCALE GENOMIC DNA]</scope>
    <source>
        <strain evidence="2 3">KCTC 52183</strain>
    </source>
</reference>
<feature type="domain" description="ChrR-like cupin" evidence="1">
    <location>
        <begin position="107"/>
        <end position="196"/>
    </location>
</feature>
<dbReference type="EMBL" id="SJST01000007">
    <property type="protein sequence ID" value="TCD12330.1"/>
    <property type="molecule type" value="Genomic_DNA"/>
</dbReference>
<dbReference type="InterPro" id="IPR014710">
    <property type="entry name" value="RmlC-like_jellyroll"/>
</dbReference>
<name>A0A4V2MND3_9HYPH</name>
<dbReference type="SUPFAM" id="SSF51182">
    <property type="entry name" value="RmlC-like cupins"/>
    <property type="match status" value="1"/>
</dbReference>
<dbReference type="InterPro" id="IPR041916">
    <property type="entry name" value="Anti_sigma_zinc_sf"/>
</dbReference>
<evidence type="ECO:0000313" key="3">
    <source>
        <dbReference type="Proteomes" id="UP000291301"/>
    </source>
</evidence>
<dbReference type="Gene3D" id="1.10.10.1320">
    <property type="entry name" value="Anti-sigma factor, zinc-finger domain"/>
    <property type="match status" value="1"/>
</dbReference>
<protein>
    <submittedName>
        <fullName evidence="2">Transcriptional regulator</fullName>
    </submittedName>
</protein>
<gene>
    <name evidence="2" type="ORF">E0D97_15030</name>
</gene>
<evidence type="ECO:0000313" key="2">
    <source>
        <dbReference type="EMBL" id="TCD12330.1"/>
    </source>
</evidence>
<dbReference type="RefSeq" id="WP_131570427.1">
    <property type="nucleotide sequence ID" value="NZ_JAINFK010000005.1"/>
</dbReference>
<dbReference type="InterPro" id="IPR012807">
    <property type="entry name" value="Anti-sigma_ChrR"/>
</dbReference>
<dbReference type="OrthoDB" id="2988517at2"/>
<accession>A0A4V2MND3</accession>
<dbReference type="InterPro" id="IPR025979">
    <property type="entry name" value="ChrR-like_cupin_dom"/>
</dbReference>
<evidence type="ECO:0000259" key="1">
    <source>
        <dbReference type="Pfam" id="PF12973"/>
    </source>
</evidence>
<dbReference type="CDD" id="cd20301">
    <property type="entry name" value="cupin_ChrR"/>
    <property type="match status" value="1"/>
</dbReference>
<dbReference type="Gene3D" id="2.60.120.10">
    <property type="entry name" value="Jelly Rolls"/>
    <property type="match status" value="1"/>
</dbReference>
<sequence>MVEHKFENLDALLARYAAGRLPKPVEVLVSSHLELSAPSRALLSGVESAAGEFLFSEIPAALASRETMLDTVFASSTQEARGSDTSRSQEAGCAILPKALQEFVGHTVDTIPWRTKMPGFREFELGDIDGCHVSMFWLKAGRPIPAHTHEGIELTLVLDGAFNDNRGRYGRGDISIADDAVSHRPIAEAGRACIGFAVTDGPLRLTGPLHQRISDIIGLG</sequence>
<comment type="caution">
    <text evidence="2">The sequence shown here is derived from an EMBL/GenBank/DDBJ whole genome shotgun (WGS) entry which is preliminary data.</text>
</comment>
<dbReference type="Proteomes" id="UP000291301">
    <property type="component" value="Unassembled WGS sequence"/>
</dbReference>